<feature type="domain" description="Fungal-type protein kinase" evidence="2">
    <location>
        <begin position="284"/>
        <end position="457"/>
    </location>
</feature>
<proteinExistence type="predicted"/>
<sequence>MGTSVMINQTFTNKGENESVSLYDTVNHCWNWALPTRERHASKSPDKSGQDFREDDEEDEEQEEDKGDDEHDDVTVNVYEDSLADFGKTSPDVGTVPSSTNDSDEMNFTGFFNTVAVALAAVNENLTKFNPSGVICTWSGVNSTHPVKDEEIKHKPNLALLDDVEARWDTIKAICELTSQSIFTKMLQPGQLQQSSTFTHPTTGATNNATEYDPNPQNQSGAPVILESMPVESTDGPISEGPEPSVLFEEDTLPEDPEDLLHEGLPMPLPADLLLQSRSEKFGQGLVSHGTVCYLTRRGDKEYIIKDHWVLGSKEDMLNKVIMLNNMKGVYGIPELIEYWLIEIAPGEVDETEKYRYTIMESTEGTFHTHVRLVLKPHMRPLQMFCTKAELVSVIWDIVVIPKTAVEHLNNTMIEDNSNGSHGTLIDWEFAMHILQGNRYPIGGTGTVPFMSQKLLHQLLDAIPAVSVQKKTSQSRPL</sequence>
<dbReference type="Pfam" id="PF17667">
    <property type="entry name" value="Pkinase_fungal"/>
    <property type="match status" value="1"/>
</dbReference>
<dbReference type="InterPro" id="IPR040976">
    <property type="entry name" value="Pkinase_fungal"/>
</dbReference>
<evidence type="ECO:0000313" key="3">
    <source>
        <dbReference type="EMBL" id="KAG2115108.1"/>
    </source>
</evidence>
<feature type="compositionally biased region" description="Acidic residues" evidence="1">
    <location>
        <begin position="53"/>
        <end position="72"/>
    </location>
</feature>
<dbReference type="AlphaFoldDB" id="A0A9P7FDL1"/>
<organism evidence="3 4">
    <name type="scientific">Suillus discolor</name>
    <dbReference type="NCBI Taxonomy" id="1912936"/>
    <lineage>
        <taxon>Eukaryota</taxon>
        <taxon>Fungi</taxon>
        <taxon>Dikarya</taxon>
        <taxon>Basidiomycota</taxon>
        <taxon>Agaricomycotina</taxon>
        <taxon>Agaricomycetes</taxon>
        <taxon>Agaricomycetidae</taxon>
        <taxon>Boletales</taxon>
        <taxon>Suillineae</taxon>
        <taxon>Suillaceae</taxon>
        <taxon>Suillus</taxon>
    </lineage>
</organism>
<evidence type="ECO:0000256" key="1">
    <source>
        <dbReference type="SAM" id="MobiDB-lite"/>
    </source>
</evidence>
<dbReference type="Proteomes" id="UP000823399">
    <property type="component" value="Unassembled WGS sequence"/>
</dbReference>
<dbReference type="RefSeq" id="XP_041296825.1">
    <property type="nucleotide sequence ID" value="XM_041433347.1"/>
</dbReference>
<name>A0A9P7FDL1_9AGAM</name>
<reference evidence="3" key="1">
    <citation type="journal article" date="2020" name="New Phytol.">
        <title>Comparative genomics reveals dynamic genome evolution in host specialist ectomycorrhizal fungi.</title>
        <authorList>
            <person name="Lofgren L.A."/>
            <person name="Nguyen N.H."/>
            <person name="Vilgalys R."/>
            <person name="Ruytinx J."/>
            <person name="Liao H.L."/>
            <person name="Branco S."/>
            <person name="Kuo A."/>
            <person name="LaButti K."/>
            <person name="Lipzen A."/>
            <person name="Andreopoulos W."/>
            <person name="Pangilinan J."/>
            <person name="Riley R."/>
            <person name="Hundley H."/>
            <person name="Na H."/>
            <person name="Barry K."/>
            <person name="Grigoriev I.V."/>
            <person name="Stajich J.E."/>
            <person name="Kennedy P.G."/>
        </authorList>
    </citation>
    <scope>NUCLEOTIDE SEQUENCE</scope>
    <source>
        <strain evidence="3">FC423</strain>
    </source>
</reference>
<gene>
    <name evidence="3" type="ORF">F5147DRAFT_649527</name>
</gene>
<feature type="compositionally biased region" description="Polar residues" evidence="1">
    <location>
        <begin position="193"/>
        <end position="221"/>
    </location>
</feature>
<comment type="caution">
    <text evidence="3">The sequence shown here is derived from an EMBL/GenBank/DDBJ whole genome shotgun (WGS) entry which is preliminary data.</text>
</comment>
<feature type="region of interest" description="Disordered" evidence="1">
    <location>
        <begin position="35"/>
        <end position="74"/>
    </location>
</feature>
<feature type="compositionally biased region" description="Basic and acidic residues" evidence="1">
    <location>
        <begin position="36"/>
        <end position="52"/>
    </location>
</feature>
<dbReference type="OrthoDB" id="5584477at2759"/>
<evidence type="ECO:0000313" key="4">
    <source>
        <dbReference type="Proteomes" id="UP000823399"/>
    </source>
</evidence>
<keyword evidence="4" id="KW-1185">Reference proteome</keyword>
<feature type="region of interest" description="Disordered" evidence="1">
    <location>
        <begin position="193"/>
        <end position="222"/>
    </location>
</feature>
<evidence type="ECO:0000259" key="2">
    <source>
        <dbReference type="Pfam" id="PF17667"/>
    </source>
</evidence>
<dbReference type="GeneID" id="64695606"/>
<accession>A0A9P7FDL1</accession>
<protein>
    <recommendedName>
        <fullName evidence="2">Fungal-type protein kinase domain-containing protein</fullName>
    </recommendedName>
</protein>
<dbReference type="EMBL" id="JABBWM010000008">
    <property type="protein sequence ID" value="KAG2115108.1"/>
    <property type="molecule type" value="Genomic_DNA"/>
</dbReference>